<organism evidence="1 2">
    <name type="scientific">Achromobacter arsenitoxydans SY8</name>
    <dbReference type="NCBI Taxonomy" id="477184"/>
    <lineage>
        <taxon>Bacteria</taxon>
        <taxon>Pseudomonadati</taxon>
        <taxon>Pseudomonadota</taxon>
        <taxon>Betaproteobacteria</taxon>
        <taxon>Burkholderiales</taxon>
        <taxon>Alcaligenaceae</taxon>
        <taxon>Achromobacter</taxon>
    </lineage>
</organism>
<evidence type="ECO:0008006" key="3">
    <source>
        <dbReference type="Google" id="ProtNLM"/>
    </source>
</evidence>
<proteinExistence type="predicted"/>
<dbReference type="InterPro" id="IPR008984">
    <property type="entry name" value="SMAD_FHA_dom_sf"/>
</dbReference>
<evidence type="ECO:0000313" key="1">
    <source>
        <dbReference type="EMBL" id="EHK63217.1"/>
    </source>
</evidence>
<dbReference type="InterPro" id="IPR047914">
    <property type="entry name" value="TagK-like_C"/>
</dbReference>
<name>H0FER6_9BURK</name>
<evidence type="ECO:0000313" key="2">
    <source>
        <dbReference type="Proteomes" id="UP000003113"/>
    </source>
</evidence>
<comment type="caution">
    <text evidence="1">The sequence shown here is derived from an EMBL/GenBank/DDBJ whole genome shotgun (WGS) entry which is preliminary data.</text>
</comment>
<gene>
    <name evidence="1" type="ORF">KYC_26402</name>
</gene>
<reference evidence="1 2" key="1">
    <citation type="journal article" date="2012" name="J. Bacteriol.">
        <title>Genome sequence of the highly efficient arsenite-oxidizing bacterium Achromobacter arsenitoxydans SY8.</title>
        <authorList>
            <person name="Li X."/>
            <person name="Hu Y."/>
            <person name="Gong J."/>
            <person name="Lin Y."/>
            <person name="Johnstone L."/>
            <person name="Rensing C."/>
            <person name="Wang G."/>
        </authorList>
    </citation>
    <scope>NUCLEOTIDE SEQUENCE [LARGE SCALE GENOMIC DNA]</scope>
    <source>
        <strain evidence="1 2">SY8</strain>
    </source>
</reference>
<protein>
    <recommendedName>
        <fullName evidence="3">FHA domain-containing protein</fullName>
    </recommendedName>
</protein>
<dbReference type="PATRIC" id="fig|477184.5.peg.5180"/>
<dbReference type="STRING" id="477184.KYC_26402"/>
<dbReference type="eggNOG" id="ENOG503171U">
    <property type="taxonomic scope" value="Bacteria"/>
</dbReference>
<dbReference type="EMBL" id="AGUF01000086">
    <property type="protein sequence ID" value="EHK63217.1"/>
    <property type="molecule type" value="Genomic_DNA"/>
</dbReference>
<dbReference type="SUPFAM" id="SSF49879">
    <property type="entry name" value="SMAD/FHA domain"/>
    <property type="match status" value="1"/>
</dbReference>
<accession>H0FER6</accession>
<dbReference type="AlphaFoldDB" id="H0FER6"/>
<sequence>MRIHALQAQPLCMQAVDACLLPYDDVTHNDSEHALFNLDDSRLAWITNRCQTLSCRVNGAEMRPGERWRLADRDQVTIGLSRLTVVQSDSPQQWDAWAGNLPGSVAPDEAAALEALRTLDDPATEGGILSPAERPRNHDGVAADAIPAAQQDPLQTLATEFDQAIQGTHRGLRAIQGAAPAVPANTLPPPPDPFEPAAQSRTRMLLEGLLPQATDIDSILADMNEFEAGELFAQAPRQDVLRLLAEQAGPAASSKTLASLSRREHHDLSIDSYFEQHLSEPTK</sequence>
<dbReference type="NCBIfam" id="NF033419">
    <property type="entry name" value="T6SS_TagK_dom"/>
    <property type="match status" value="1"/>
</dbReference>
<keyword evidence="2" id="KW-1185">Reference proteome</keyword>
<dbReference type="Proteomes" id="UP000003113">
    <property type="component" value="Unassembled WGS sequence"/>
</dbReference>